<evidence type="ECO:0008006" key="3">
    <source>
        <dbReference type="Google" id="ProtNLM"/>
    </source>
</evidence>
<sequence>MLQHHSFGIAALVDEVIQPGGKVLDLGCLSFGTTQTFLELSCQTFIEDLRSLLLDTCSFDAQTRATRLSEHLTRKPQRIKIDVVLCWDLFNFMEPELITQLIEEIRPHLKPGTIFHTMLYTGTMPKAPADFKRLSGFTFNSEALALKEPLPTYRYSSLNLMKTMGNFSLRSSLLHRKGMRKDLIELMFEYGHVKSQNAIRAGGASGAISAFRQTTLTELPLTALDTALAHIKRSPVSKAFDVGKKAGRNMQYLQREVGELFISDLYSAILWQCSRKVPFDSAVQAALRQATLPENLDCILLWDLLNFFSVEQIQLITNALYQYLSNGSVMHFLLFKQERLPVNCGVFEIQQSGLVGTYIHPAGNKQAKFRTITDVVKSLPQMKVLSQGTGRIPNGPFYHEITMQKVVKDQ</sequence>
<keyword evidence="2" id="KW-1185">Reference proteome</keyword>
<organism evidence="1 2">
    <name type="scientific">Microbulbifer epialgicus</name>
    <dbReference type="NCBI Taxonomy" id="393907"/>
    <lineage>
        <taxon>Bacteria</taxon>
        <taxon>Pseudomonadati</taxon>
        <taxon>Pseudomonadota</taxon>
        <taxon>Gammaproteobacteria</taxon>
        <taxon>Cellvibrionales</taxon>
        <taxon>Microbulbiferaceae</taxon>
        <taxon>Microbulbifer</taxon>
    </lineage>
</organism>
<dbReference type="RefSeq" id="WP_371837679.1">
    <property type="nucleotide sequence ID" value="NZ_JBGMEK010000005.1"/>
</dbReference>
<dbReference type="SUPFAM" id="SSF53335">
    <property type="entry name" value="S-adenosyl-L-methionine-dependent methyltransferases"/>
    <property type="match status" value="2"/>
</dbReference>
<reference evidence="1 2" key="1">
    <citation type="submission" date="2024-08" db="EMBL/GenBank/DDBJ databases">
        <authorList>
            <person name="Ishaq N."/>
        </authorList>
    </citation>
    <scope>NUCLEOTIDE SEQUENCE [LARGE SCALE GENOMIC DNA]</scope>
    <source>
        <strain evidence="1 2">DSM 18651</strain>
    </source>
</reference>
<evidence type="ECO:0000313" key="1">
    <source>
        <dbReference type="EMBL" id="MFA0810066.1"/>
    </source>
</evidence>
<evidence type="ECO:0000313" key="2">
    <source>
        <dbReference type="Proteomes" id="UP001569428"/>
    </source>
</evidence>
<dbReference type="Proteomes" id="UP001569428">
    <property type="component" value="Unassembled WGS sequence"/>
</dbReference>
<name>A0ABV4NVS1_9GAMM</name>
<gene>
    <name evidence="1" type="ORF">ACCI49_03965</name>
</gene>
<comment type="caution">
    <text evidence="1">The sequence shown here is derived from an EMBL/GenBank/DDBJ whole genome shotgun (WGS) entry which is preliminary data.</text>
</comment>
<dbReference type="EMBL" id="JBGMEK010000005">
    <property type="protein sequence ID" value="MFA0810066.1"/>
    <property type="molecule type" value="Genomic_DNA"/>
</dbReference>
<protein>
    <recommendedName>
        <fullName evidence="3">Methyltransferase domain-containing protein</fullName>
    </recommendedName>
</protein>
<dbReference type="Gene3D" id="3.40.50.150">
    <property type="entry name" value="Vaccinia Virus protein VP39"/>
    <property type="match status" value="1"/>
</dbReference>
<proteinExistence type="predicted"/>
<accession>A0ABV4NVS1</accession>
<dbReference type="InterPro" id="IPR029063">
    <property type="entry name" value="SAM-dependent_MTases_sf"/>
</dbReference>